<protein>
    <recommendedName>
        <fullName evidence="2">Role in replication</fullName>
    </recommendedName>
</protein>
<name>C7DQW5_STRPY</name>
<organism evidence="1">
    <name type="scientific">Streptococcus pyogenes</name>
    <dbReference type="NCBI Taxonomy" id="1314"/>
    <lineage>
        <taxon>Bacteria</taxon>
        <taxon>Bacillati</taxon>
        <taxon>Bacillota</taxon>
        <taxon>Bacilli</taxon>
        <taxon>Lactobacillales</taxon>
        <taxon>Streptococcaceae</taxon>
        <taxon>Streptococcus</taxon>
    </lineage>
</organism>
<evidence type="ECO:0008006" key="2">
    <source>
        <dbReference type="Google" id="ProtNLM"/>
    </source>
</evidence>
<dbReference type="EMBL" id="GQ184568">
    <property type="protein sequence ID" value="ACT32368.1"/>
    <property type="molecule type" value="Genomic_DNA"/>
</dbReference>
<sequence length="109" mass="12453">MEVDMLTLYKRQIAEVWEIGRETPQPEWVRDAFRKNYICWLDEHVRILMTGLNPSLTTNLKIGATGTVGGGFAGYGMYVLGYPGDFLDVTNHRVISAKKFHKEYQIIDG</sequence>
<proteinExistence type="predicted"/>
<reference evidence="1" key="1">
    <citation type="journal article" date="2009" name="PLoS Pathog.">
        <title>Functional analysis of the quorum-sensing streptococcal invasion locus (sil).</title>
        <authorList>
            <person name="Belotserkovsky I."/>
            <person name="Baruch M."/>
            <person name="Peer A."/>
            <person name="Dov E."/>
            <person name="Ravins M."/>
            <person name="Mishalian I."/>
            <person name="Persky M."/>
            <person name="Smith Y."/>
            <person name="Hanski E."/>
        </authorList>
    </citation>
    <scope>NUCLEOTIDE SEQUENCE</scope>
    <source>
        <strain evidence="1">JS95</strain>
    </source>
</reference>
<evidence type="ECO:0000313" key="1">
    <source>
        <dbReference type="EMBL" id="ACT32368.1"/>
    </source>
</evidence>
<dbReference type="AlphaFoldDB" id="C7DQW5"/>
<accession>C7DQW5</accession>